<evidence type="ECO:0000313" key="3">
    <source>
        <dbReference type="EMBL" id="OXU27152.1"/>
    </source>
</evidence>
<name>A0A232F974_9HYME</name>
<protein>
    <recommendedName>
        <fullName evidence="2">C2H2-type domain-containing protein</fullName>
    </recommendedName>
</protein>
<feature type="domain" description="C2H2-type" evidence="2">
    <location>
        <begin position="140"/>
        <end position="163"/>
    </location>
</feature>
<keyword evidence="1" id="KW-0862">Zinc</keyword>
<organism evidence="3 4">
    <name type="scientific">Trichomalopsis sarcophagae</name>
    <dbReference type="NCBI Taxonomy" id="543379"/>
    <lineage>
        <taxon>Eukaryota</taxon>
        <taxon>Metazoa</taxon>
        <taxon>Ecdysozoa</taxon>
        <taxon>Arthropoda</taxon>
        <taxon>Hexapoda</taxon>
        <taxon>Insecta</taxon>
        <taxon>Pterygota</taxon>
        <taxon>Neoptera</taxon>
        <taxon>Endopterygota</taxon>
        <taxon>Hymenoptera</taxon>
        <taxon>Apocrita</taxon>
        <taxon>Proctotrupomorpha</taxon>
        <taxon>Chalcidoidea</taxon>
        <taxon>Pteromalidae</taxon>
        <taxon>Pteromalinae</taxon>
        <taxon>Trichomalopsis</taxon>
    </lineage>
</organism>
<keyword evidence="1" id="KW-0479">Metal-binding</keyword>
<dbReference type="Proteomes" id="UP000215335">
    <property type="component" value="Unassembled WGS sequence"/>
</dbReference>
<feature type="domain" description="C2H2-type" evidence="2">
    <location>
        <begin position="233"/>
        <end position="260"/>
    </location>
</feature>
<evidence type="ECO:0000259" key="2">
    <source>
        <dbReference type="PROSITE" id="PS50157"/>
    </source>
</evidence>
<dbReference type="EMBL" id="NNAY01000657">
    <property type="protein sequence ID" value="OXU27152.1"/>
    <property type="molecule type" value="Genomic_DNA"/>
</dbReference>
<keyword evidence="1" id="KW-0863">Zinc-finger</keyword>
<proteinExistence type="predicted"/>
<gene>
    <name evidence="3" type="ORF">TSAR_003657</name>
</gene>
<dbReference type="AlphaFoldDB" id="A0A232F974"/>
<dbReference type="InterPro" id="IPR013087">
    <property type="entry name" value="Znf_C2H2_type"/>
</dbReference>
<evidence type="ECO:0000313" key="4">
    <source>
        <dbReference type="Proteomes" id="UP000215335"/>
    </source>
</evidence>
<dbReference type="SMART" id="SM00355">
    <property type="entry name" value="ZnF_C2H2"/>
    <property type="match status" value="3"/>
</dbReference>
<sequence>MYRLDAEAFKLEFVDECSNEECEADEEQSILSNGSDLELPLKLEIVEEDMRFENAVDAERFKRFSSKALDYLLFGTESVDQVFSESTYVMTRLNSGKMLEAVKKYARLYCSSCNKDVDLNVVVSSLKNPRCDECSEASMFVCTLCGSNFRVLKYAYIHLRKTHFIDPSDRFQYSKPQYITSHKTNLLRHDKSYHMTISCPVCGQNVSNHVQFLFHQSSNCPYVIDIKYLGNVFKCGTCTYFTKHKGNLKKHFKGHPDCMPMDDSHERKFFPECDVLFPPQ</sequence>
<keyword evidence="4" id="KW-1185">Reference proteome</keyword>
<dbReference type="PROSITE" id="PS00028">
    <property type="entry name" value="ZINC_FINGER_C2H2_1"/>
    <property type="match status" value="1"/>
</dbReference>
<dbReference type="GO" id="GO:0008270">
    <property type="term" value="F:zinc ion binding"/>
    <property type="evidence" value="ECO:0007669"/>
    <property type="project" value="UniProtKB-KW"/>
</dbReference>
<evidence type="ECO:0000256" key="1">
    <source>
        <dbReference type="PROSITE-ProRule" id="PRU00042"/>
    </source>
</evidence>
<dbReference type="PROSITE" id="PS50157">
    <property type="entry name" value="ZINC_FINGER_C2H2_2"/>
    <property type="match status" value="2"/>
</dbReference>
<reference evidence="3 4" key="1">
    <citation type="journal article" date="2017" name="Curr. Biol.">
        <title>The Evolution of Venom by Co-option of Single-Copy Genes.</title>
        <authorList>
            <person name="Martinson E.O."/>
            <person name="Mrinalini"/>
            <person name="Kelkar Y.D."/>
            <person name="Chang C.H."/>
            <person name="Werren J.H."/>
        </authorList>
    </citation>
    <scope>NUCLEOTIDE SEQUENCE [LARGE SCALE GENOMIC DNA]</scope>
    <source>
        <strain evidence="3 4">Alberta</strain>
        <tissue evidence="3">Whole body</tissue>
    </source>
</reference>
<comment type="caution">
    <text evidence="3">The sequence shown here is derived from an EMBL/GenBank/DDBJ whole genome shotgun (WGS) entry which is preliminary data.</text>
</comment>
<accession>A0A232F974</accession>